<feature type="domain" description="Peptidase S1" evidence="9">
    <location>
        <begin position="265"/>
        <end position="507"/>
    </location>
</feature>
<evidence type="ECO:0000259" key="9">
    <source>
        <dbReference type="PROSITE" id="PS50240"/>
    </source>
</evidence>
<dbReference type="Proteomes" id="UP000708208">
    <property type="component" value="Unassembled WGS sequence"/>
</dbReference>
<dbReference type="InterPro" id="IPR018114">
    <property type="entry name" value="TRYPSIN_HIS"/>
</dbReference>
<keyword evidence="11" id="KW-1185">Reference proteome</keyword>
<name>A0A8J2MGR6_9HEXA</name>
<dbReference type="EMBL" id="CAJVCH010571822">
    <property type="protein sequence ID" value="CAG7838610.1"/>
    <property type="molecule type" value="Genomic_DNA"/>
</dbReference>
<dbReference type="SMART" id="SM00020">
    <property type="entry name" value="Tryp_SPc"/>
    <property type="match status" value="1"/>
</dbReference>
<dbReference type="CDD" id="cd00190">
    <property type="entry name" value="Tryp_SPc"/>
    <property type="match status" value="1"/>
</dbReference>
<dbReference type="FunFam" id="2.40.10.10:FF:000006">
    <property type="entry name" value="Serine proteinase stubble"/>
    <property type="match status" value="1"/>
</dbReference>
<dbReference type="GO" id="GO:0004252">
    <property type="term" value="F:serine-type endopeptidase activity"/>
    <property type="evidence" value="ECO:0007669"/>
    <property type="project" value="InterPro"/>
</dbReference>
<evidence type="ECO:0000259" key="8">
    <source>
        <dbReference type="PROSITE" id="PS01180"/>
    </source>
</evidence>
<evidence type="ECO:0000256" key="1">
    <source>
        <dbReference type="ARBA" id="ARBA00022670"/>
    </source>
</evidence>
<feature type="chain" id="PRO_5035302982" evidence="7">
    <location>
        <begin position="30"/>
        <end position="514"/>
    </location>
</feature>
<dbReference type="PANTHER" id="PTHR24252:SF7">
    <property type="entry name" value="HYALIN"/>
    <property type="match status" value="1"/>
</dbReference>
<sequence>MGTFYKAFREFLFPLTITLVLTKFPSSFSAVISNANEKEYGNAYNPDNPFIYPVPFTVFLLLQSPLFNRTHESFAEPYDNITREEINGYFYHRAHDCGVHFMNEREGLIISHDQIDNETESDARCTWGFVGNRFCTPSIHCLEFQPKGDCRTDYLQVTDSGESFSYHYCDNSSTPLNKEITAPRGILDVTYRYSGSPNLEFECYVKCAQYSANVSQNVIGNRFENDVKTKQVTPSTPVRTEVNFPKVNVTQNCGCGTPNGYKYRVVGGRETTVGQYPWMVGILNDGRVLPFCGGSLINDRYVLTAAHCMEDESPEDVYVILNEHDFGSKNETVGTTIRRSVAEIIPYHYYLDATFYGDMALLRLNESVDISNFTLTPVCLPPEESNLFEGKDVVGAGWGTLKEGGKKSPTLQEVIMRVMSNSACNDYHTLDSKFPVQVTDNMLCAGYSEGGKDTCAGDSGGPLIAWEKKRFTQVGVTSWGFGCGNRLNPGVFTRVTSFLYWIRANTLDATWCAS</sequence>
<dbReference type="PROSITE" id="PS00134">
    <property type="entry name" value="TRYPSIN_HIS"/>
    <property type="match status" value="1"/>
</dbReference>
<dbReference type="GO" id="GO:0006508">
    <property type="term" value="P:proteolysis"/>
    <property type="evidence" value="ECO:0007669"/>
    <property type="project" value="UniProtKB-KW"/>
</dbReference>
<comment type="caution">
    <text evidence="5">Lacks conserved residue(s) required for the propagation of feature annotation.</text>
</comment>
<keyword evidence="2 6" id="KW-0378">Hydrolase</keyword>
<dbReference type="OrthoDB" id="8250300at2759"/>
<dbReference type="InterPro" id="IPR001254">
    <property type="entry name" value="Trypsin_dom"/>
</dbReference>
<protein>
    <submittedName>
        <fullName evidence="10">Uncharacterized protein</fullName>
    </submittedName>
</protein>
<feature type="domain" description="CUB" evidence="8">
    <location>
        <begin position="97"/>
        <end position="217"/>
    </location>
</feature>
<dbReference type="PROSITE" id="PS01180">
    <property type="entry name" value="CUB"/>
    <property type="match status" value="1"/>
</dbReference>
<dbReference type="PROSITE" id="PS00135">
    <property type="entry name" value="TRYPSIN_SER"/>
    <property type="match status" value="1"/>
</dbReference>
<comment type="caution">
    <text evidence="10">The sequence shown here is derived from an EMBL/GenBank/DDBJ whole genome shotgun (WGS) entry which is preliminary data.</text>
</comment>
<organism evidence="10 11">
    <name type="scientific">Allacma fusca</name>
    <dbReference type="NCBI Taxonomy" id="39272"/>
    <lineage>
        <taxon>Eukaryota</taxon>
        <taxon>Metazoa</taxon>
        <taxon>Ecdysozoa</taxon>
        <taxon>Arthropoda</taxon>
        <taxon>Hexapoda</taxon>
        <taxon>Collembola</taxon>
        <taxon>Symphypleona</taxon>
        <taxon>Sminthuridae</taxon>
        <taxon>Allacma</taxon>
    </lineage>
</organism>
<gene>
    <name evidence="10" type="ORF">AFUS01_LOCUS47560</name>
</gene>
<dbReference type="Pfam" id="PF00089">
    <property type="entry name" value="Trypsin"/>
    <property type="match status" value="1"/>
</dbReference>
<evidence type="ECO:0000256" key="2">
    <source>
        <dbReference type="ARBA" id="ARBA00022801"/>
    </source>
</evidence>
<dbReference type="AlphaFoldDB" id="A0A8J2MGR6"/>
<dbReference type="InterPro" id="IPR033116">
    <property type="entry name" value="TRYPSIN_SER"/>
</dbReference>
<proteinExistence type="predicted"/>
<evidence type="ECO:0000256" key="5">
    <source>
        <dbReference type="PROSITE-ProRule" id="PRU00059"/>
    </source>
</evidence>
<dbReference type="InterPro" id="IPR000859">
    <property type="entry name" value="CUB_dom"/>
</dbReference>
<evidence type="ECO:0000256" key="4">
    <source>
        <dbReference type="ARBA" id="ARBA00023157"/>
    </source>
</evidence>
<evidence type="ECO:0000256" key="7">
    <source>
        <dbReference type="SAM" id="SignalP"/>
    </source>
</evidence>
<evidence type="ECO:0000256" key="6">
    <source>
        <dbReference type="RuleBase" id="RU363034"/>
    </source>
</evidence>
<keyword evidence="3 6" id="KW-0720">Serine protease</keyword>
<evidence type="ECO:0000313" key="11">
    <source>
        <dbReference type="Proteomes" id="UP000708208"/>
    </source>
</evidence>
<accession>A0A8J2MGR6</accession>
<reference evidence="10" key="1">
    <citation type="submission" date="2021-06" db="EMBL/GenBank/DDBJ databases">
        <authorList>
            <person name="Hodson N. C."/>
            <person name="Mongue J. A."/>
            <person name="Jaron S. K."/>
        </authorList>
    </citation>
    <scope>NUCLEOTIDE SEQUENCE</scope>
</reference>
<dbReference type="PROSITE" id="PS50240">
    <property type="entry name" value="TRYPSIN_DOM"/>
    <property type="match status" value="1"/>
</dbReference>
<keyword evidence="1 6" id="KW-0645">Protease</keyword>
<keyword evidence="4" id="KW-1015">Disulfide bond</keyword>
<evidence type="ECO:0000313" key="10">
    <source>
        <dbReference type="EMBL" id="CAG7838610.1"/>
    </source>
</evidence>
<evidence type="ECO:0000256" key="3">
    <source>
        <dbReference type="ARBA" id="ARBA00022825"/>
    </source>
</evidence>
<keyword evidence="7" id="KW-0732">Signal</keyword>
<feature type="signal peptide" evidence="7">
    <location>
        <begin position="1"/>
        <end position="29"/>
    </location>
</feature>
<dbReference type="PANTHER" id="PTHR24252">
    <property type="entry name" value="ACROSIN-RELATED"/>
    <property type="match status" value="1"/>
</dbReference>